<evidence type="ECO:0000313" key="2">
    <source>
        <dbReference type="EMBL" id="THV40585.1"/>
    </source>
</evidence>
<name>A0A4S8QCI0_9ACTN</name>
<organism evidence="2 3">
    <name type="scientific">Glycomyces buryatensis</name>
    <dbReference type="NCBI Taxonomy" id="2570927"/>
    <lineage>
        <taxon>Bacteria</taxon>
        <taxon>Bacillati</taxon>
        <taxon>Actinomycetota</taxon>
        <taxon>Actinomycetes</taxon>
        <taxon>Glycomycetales</taxon>
        <taxon>Glycomycetaceae</taxon>
        <taxon>Glycomyces</taxon>
    </lineage>
</organism>
<evidence type="ECO:0000313" key="3">
    <source>
        <dbReference type="Proteomes" id="UP000308760"/>
    </source>
</evidence>
<comment type="caution">
    <text evidence="2">The sequence shown here is derived from an EMBL/GenBank/DDBJ whole genome shotgun (WGS) entry which is preliminary data.</text>
</comment>
<keyword evidence="3" id="KW-1185">Reference proteome</keyword>
<sequence>MTMALASKPLSAMTERYYKVSEVPAFVPLSESEVRRRLESGGLGGIRLSTQSWRVPASALRAIDAQLRGMPVEPPEPFGDKTFLRLQEAAKLLRIDRRHLTALIDSGAFPGAVLGKVRFISAEFLLDLEREAVETQTLVDVQEFFLLRQVAAQNLEAVNG</sequence>
<reference evidence="2 3" key="2">
    <citation type="submission" date="2019-05" db="EMBL/GenBank/DDBJ databases">
        <title>Glycomyces buryatensis sp. nov.</title>
        <authorList>
            <person name="Nikitina E."/>
        </authorList>
    </citation>
    <scope>NUCLEOTIDE SEQUENCE [LARGE SCALE GENOMIC DNA]</scope>
    <source>
        <strain evidence="2 3">18</strain>
    </source>
</reference>
<dbReference type="Pfam" id="PF12728">
    <property type="entry name" value="HTH_17"/>
    <property type="match status" value="1"/>
</dbReference>
<gene>
    <name evidence="2" type="ORF">FAB82_15070</name>
</gene>
<dbReference type="AlphaFoldDB" id="A0A4S8QCI0"/>
<dbReference type="EMBL" id="STGY01000056">
    <property type="protein sequence ID" value="THV40585.1"/>
    <property type="molecule type" value="Genomic_DNA"/>
</dbReference>
<dbReference type="InterPro" id="IPR041657">
    <property type="entry name" value="HTH_17"/>
</dbReference>
<proteinExistence type="predicted"/>
<dbReference type="Proteomes" id="UP000308760">
    <property type="component" value="Unassembled WGS sequence"/>
</dbReference>
<protein>
    <submittedName>
        <fullName evidence="2">Helix-turn-helix domain-containing protein</fullName>
    </submittedName>
</protein>
<accession>A0A4S8QCI0</accession>
<reference evidence="3" key="1">
    <citation type="submission" date="2019-04" db="EMBL/GenBank/DDBJ databases">
        <title>Nocardioides xinjiangensis sp. nov.</title>
        <authorList>
            <person name="Liu S."/>
        </authorList>
    </citation>
    <scope>NUCLEOTIDE SEQUENCE [LARGE SCALE GENOMIC DNA]</scope>
    <source>
        <strain evidence="3">18</strain>
    </source>
</reference>
<dbReference type="RefSeq" id="WP_136535360.1">
    <property type="nucleotide sequence ID" value="NZ_STGY01000056.1"/>
</dbReference>
<feature type="domain" description="Helix-turn-helix" evidence="1">
    <location>
        <begin position="83"/>
        <end position="124"/>
    </location>
</feature>
<evidence type="ECO:0000259" key="1">
    <source>
        <dbReference type="Pfam" id="PF12728"/>
    </source>
</evidence>